<dbReference type="PRINTS" id="PR00600">
    <property type="entry name" value="PP2APR55"/>
</dbReference>
<keyword evidence="2 4" id="KW-0853">WD repeat</keyword>
<keyword evidence="3 4" id="KW-0677">Repeat</keyword>
<dbReference type="EMBL" id="JAPFFF010000005">
    <property type="protein sequence ID" value="KAK8888961.1"/>
    <property type="molecule type" value="Genomic_DNA"/>
</dbReference>
<dbReference type="InterPro" id="IPR036322">
    <property type="entry name" value="WD40_repeat_dom_sf"/>
</dbReference>
<keyword evidence="6" id="KW-1185">Reference proteome</keyword>
<dbReference type="Proteomes" id="UP001470230">
    <property type="component" value="Unassembled WGS sequence"/>
</dbReference>
<comment type="similarity">
    <text evidence="1 4">Belongs to the phosphatase 2A regulatory subunit B family.</text>
</comment>
<comment type="caution">
    <text evidence="5">The sequence shown here is derived from an EMBL/GenBank/DDBJ whole genome shotgun (WGS) entry which is preliminary data.</text>
</comment>
<gene>
    <name evidence="5" type="ORF">M9Y10_033702</name>
</gene>
<dbReference type="SMART" id="SM00320">
    <property type="entry name" value="WD40"/>
    <property type="match status" value="4"/>
</dbReference>
<dbReference type="Gene3D" id="2.130.10.10">
    <property type="entry name" value="YVTN repeat-like/Quinoprotein amine dehydrogenase"/>
    <property type="match status" value="1"/>
</dbReference>
<evidence type="ECO:0000256" key="2">
    <source>
        <dbReference type="ARBA" id="ARBA00022574"/>
    </source>
</evidence>
<dbReference type="PANTHER" id="PTHR11871">
    <property type="entry name" value="PROTEIN PHOSPHATASE PP2A REGULATORY SUBUNIT B"/>
    <property type="match status" value="1"/>
</dbReference>
<evidence type="ECO:0000256" key="1">
    <source>
        <dbReference type="ARBA" id="ARBA00008259"/>
    </source>
</evidence>
<dbReference type="SUPFAM" id="SSF50978">
    <property type="entry name" value="WD40 repeat-like"/>
    <property type="match status" value="1"/>
</dbReference>
<organism evidence="5 6">
    <name type="scientific">Tritrichomonas musculus</name>
    <dbReference type="NCBI Taxonomy" id="1915356"/>
    <lineage>
        <taxon>Eukaryota</taxon>
        <taxon>Metamonada</taxon>
        <taxon>Parabasalia</taxon>
        <taxon>Tritrichomonadida</taxon>
        <taxon>Tritrichomonadidae</taxon>
        <taxon>Tritrichomonas</taxon>
    </lineage>
</organism>
<accession>A0ABR2KDM3</accession>
<evidence type="ECO:0000256" key="4">
    <source>
        <dbReference type="RuleBase" id="RU331113"/>
    </source>
</evidence>
<evidence type="ECO:0000256" key="3">
    <source>
        <dbReference type="ARBA" id="ARBA00022737"/>
    </source>
</evidence>
<name>A0ABR2KDM3_9EUKA</name>
<sequence>MDLKLLSCFGEHSANTNTNDNDTIEQLSFSQCDRFIASGDRGGNINIYRIKETGRARSPLNFLLATKFCAFQNDFDPFRNDMRNQKINCLQFLPKYSLNPFLLVSNQYDIKLLKIRLDSMIAWKRVEDGFPTPNRITEKVNVEQCDLFLDPYAENICKILCLQDQSSFLEIEASSAKMWNIDYHQPKPFVLFQNYKDEITAAALDPSQPNVFAFSDDTGSVKLFDISSNSIINTFSTSEFGDDQYSDLSVTSVKYKPSGVLFATRSFTHLQVWDTRNNNKPLASQKVQSYPERSNYARIGDSPHDNFGSLFLSSDEIYSGTFGQIFISWDWKNSVVIRHKASRRPTANIDSQVDFTKKVSKITVNHSGNVLGVASTSSLFFYQL</sequence>
<evidence type="ECO:0000313" key="6">
    <source>
        <dbReference type="Proteomes" id="UP001470230"/>
    </source>
</evidence>
<dbReference type="InterPro" id="IPR000009">
    <property type="entry name" value="PP2A_PR55"/>
</dbReference>
<evidence type="ECO:0000313" key="5">
    <source>
        <dbReference type="EMBL" id="KAK8888961.1"/>
    </source>
</evidence>
<proteinExistence type="inferred from homology"/>
<protein>
    <recommendedName>
        <fullName evidence="4">Serine/threonine-protein phosphatase 2A 55 kDa regulatory subunit B</fullName>
    </recommendedName>
</protein>
<dbReference type="InterPro" id="IPR001680">
    <property type="entry name" value="WD40_rpt"/>
</dbReference>
<reference evidence="5 6" key="1">
    <citation type="submission" date="2024-04" db="EMBL/GenBank/DDBJ databases">
        <title>Tritrichomonas musculus Genome.</title>
        <authorList>
            <person name="Alves-Ferreira E."/>
            <person name="Grigg M."/>
            <person name="Lorenzi H."/>
            <person name="Galac M."/>
        </authorList>
    </citation>
    <scope>NUCLEOTIDE SEQUENCE [LARGE SCALE GENOMIC DNA]</scope>
    <source>
        <strain evidence="5 6">EAF2021</strain>
    </source>
</reference>
<dbReference type="InterPro" id="IPR015943">
    <property type="entry name" value="WD40/YVTN_repeat-like_dom_sf"/>
</dbReference>